<dbReference type="InterPro" id="IPR050766">
    <property type="entry name" value="Bact_Lucif_Oxidored"/>
</dbReference>
<dbReference type="InterPro" id="IPR011251">
    <property type="entry name" value="Luciferase-like_dom"/>
</dbReference>
<dbReference type="Pfam" id="PF00296">
    <property type="entry name" value="Bac_luciferase"/>
    <property type="match status" value="1"/>
</dbReference>
<dbReference type="InterPro" id="IPR036661">
    <property type="entry name" value="Luciferase-like_sf"/>
</dbReference>
<evidence type="ECO:0000256" key="1">
    <source>
        <dbReference type="ARBA" id="ARBA00023002"/>
    </source>
</evidence>
<evidence type="ECO:0000259" key="3">
    <source>
        <dbReference type="Pfam" id="PF00296"/>
    </source>
</evidence>
<dbReference type="PANTHER" id="PTHR30137:SF8">
    <property type="entry name" value="BLR5498 PROTEIN"/>
    <property type="match status" value="1"/>
</dbReference>
<evidence type="ECO:0000256" key="2">
    <source>
        <dbReference type="ARBA" id="ARBA00023033"/>
    </source>
</evidence>
<accession>A0A160V762</accession>
<dbReference type="Gene3D" id="3.20.20.30">
    <property type="entry name" value="Luciferase-like domain"/>
    <property type="match status" value="1"/>
</dbReference>
<dbReference type="GO" id="GO:0016705">
    <property type="term" value="F:oxidoreductase activity, acting on paired donors, with incorporation or reduction of molecular oxygen"/>
    <property type="evidence" value="ECO:0007669"/>
    <property type="project" value="InterPro"/>
</dbReference>
<dbReference type="AlphaFoldDB" id="A0A160V762"/>
<dbReference type="EMBL" id="FAXA01000116">
    <property type="protein sequence ID" value="CUV01691.1"/>
    <property type="molecule type" value="Genomic_DNA"/>
</dbReference>
<dbReference type="PANTHER" id="PTHR30137">
    <property type="entry name" value="LUCIFERASE-LIKE MONOOXYGENASE"/>
    <property type="match status" value="1"/>
</dbReference>
<organism evidence="4">
    <name type="scientific">hydrothermal vent metagenome</name>
    <dbReference type="NCBI Taxonomy" id="652676"/>
    <lineage>
        <taxon>unclassified sequences</taxon>
        <taxon>metagenomes</taxon>
        <taxon>ecological metagenomes</taxon>
    </lineage>
</organism>
<feature type="domain" description="Luciferase-like" evidence="3">
    <location>
        <begin position="15"/>
        <end position="326"/>
    </location>
</feature>
<gene>
    <name evidence="4" type="ORF">MGWOODY_Clf2572</name>
</gene>
<evidence type="ECO:0000313" key="4">
    <source>
        <dbReference type="EMBL" id="CUV01691.1"/>
    </source>
</evidence>
<keyword evidence="2" id="KW-0503">Monooxygenase</keyword>
<keyword evidence="1" id="KW-0560">Oxidoreductase</keyword>
<name>A0A160V762_9ZZZZ</name>
<proteinExistence type="predicted"/>
<reference evidence="4" key="1">
    <citation type="submission" date="2015-10" db="EMBL/GenBank/DDBJ databases">
        <authorList>
            <person name="Gilbert D.G."/>
        </authorList>
    </citation>
    <scope>NUCLEOTIDE SEQUENCE</scope>
</reference>
<sequence length="360" mass="39553">MHYGLIMECDYRYGSSQEDAFDEAFAMSDAAEKGGLDGVWLAERHFAAPRNPLDGMGAGIPSVVSAPLIISTAIVAKTERLRVGVAVNVLPLNHPVRMAEEIATLDQISHGRVDFGVGRSGFMRAYEGYDIPYGESRERFQENLEIILAAWTNERFSYEGKHYTFNDVCVIPKPYQQPHPPLRMAATTKETFPQVGKLGYPIFVGLRGLDRPDLALLLNNYRKAWKDAGHAGNGDVFLRIPIYVGASQQEAYADAEQSTMTSYRRMASNFAASATAAGATIDEDRAKRGEALAAVTYEDLIRDRLAYGSPEGVISQLRLITEELGLSGIVAETNVGGLIPREKVTESINLFCQEVVPALR</sequence>
<dbReference type="SUPFAM" id="SSF51679">
    <property type="entry name" value="Bacterial luciferase-like"/>
    <property type="match status" value="1"/>
</dbReference>
<dbReference type="GO" id="GO:0004497">
    <property type="term" value="F:monooxygenase activity"/>
    <property type="evidence" value="ECO:0007669"/>
    <property type="project" value="UniProtKB-KW"/>
</dbReference>
<protein>
    <submittedName>
        <fullName evidence="4">LuxA-related protein</fullName>
    </submittedName>
</protein>
<dbReference type="GO" id="GO:0005829">
    <property type="term" value="C:cytosol"/>
    <property type="evidence" value="ECO:0007669"/>
    <property type="project" value="TreeGrafter"/>
</dbReference>